<name>A0A7V9VZ19_9GAMM</name>
<sequence length="294" mass="34262">MADTRPRPRSPFLRALAFDDSLPIEPAAVRLWLDDLERPTRWSLRPLLQLLLAVLLHLIWFVKRLPLPQFRAHGLLQRLICWFCTHFVSPSANQLILRHFATESNILNFLIDNGPEVTVEPLTLYPSRIEDMLDASFVKHDQELFRVIEEMGHWRQRPAALAPQAINWTHWRSLEESDFELPRRRTQVLDFESAHALFMCLFCLLLTREEYRDAINGFNLDQSIAIRVGQLIGDPSLAEMAYNKYPHYLVGPWNLSQCFLMHGFFTEYLYARLERLRLAAHQPPNGSTAAYTAK</sequence>
<dbReference type="Proteomes" id="UP000814353">
    <property type="component" value="Unassembled WGS sequence"/>
</dbReference>
<keyword evidence="1" id="KW-0472">Membrane</keyword>
<keyword evidence="5" id="KW-1185">Reference proteome</keyword>
<evidence type="ECO:0000313" key="3">
    <source>
        <dbReference type="EMBL" id="MCG6661481.1"/>
    </source>
</evidence>
<dbReference type="InterPro" id="IPR054268">
    <property type="entry name" value="DUF6999"/>
</dbReference>
<reference evidence="3 5" key="1">
    <citation type="submission" date="2020-05" db="EMBL/GenBank/DDBJ databases">
        <title>Comparative genomic analysis of denitrifying bacteria from Halomonas genus.</title>
        <authorList>
            <person name="Wang L."/>
            <person name="Shao Z."/>
        </authorList>
    </citation>
    <scope>NUCLEOTIDE SEQUENCE [LARGE SCALE GENOMIC DNA]</scope>
    <source>
        <strain evidence="3 5">DSM 17331</strain>
    </source>
</reference>
<dbReference type="RefSeq" id="WP_181513504.1">
    <property type="nucleotide sequence ID" value="NZ_JABFUB010000004.1"/>
</dbReference>
<evidence type="ECO:0000256" key="1">
    <source>
        <dbReference type="SAM" id="Phobius"/>
    </source>
</evidence>
<protein>
    <submittedName>
        <fullName evidence="2">Uncharacterized protein</fullName>
    </submittedName>
</protein>
<keyword evidence="1" id="KW-1133">Transmembrane helix</keyword>
<gene>
    <name evidence="2" type="ORF">H1D44_03755</name>
    <name evidence="3" type="ORF">HOP48_07935</name>
</gene>
<accession>A0A7V9VZ19</accession>
<dbReference type="Proteomes" id="UP000518091">
    <property type="component" value="Unassembled WGS sequence"/>
</dbReference>
<dbReference type="AlphaFoldDB" id="A0A7V9VZ19"/>
<proteinExistence type="predicted"/>
<keyword evidence="1" id="KW-0812">Transmembrane</keyword>
<evidence type="ECO:0000313" key="4">
    <source>
        <dbReference type="Proteomes" id="UP000518091"/>
    </source>
</evidence>
<feature type="transmembrane region" description="Helical" evidence="1">
    <location>
        <begin position="42"/>
        <end position="62"/>
    </location>
</feature>
<dbReference type="Pfam" id="PF22523">
    <property type="entry name" value="DUF6999"/>
    <property type="match status" value="1"/>
</dbReference>
<reference evidence="2 4" key="2">
    <citation type="submission" date="2020-07" db="EMBL/GenBank/DDBJ databases">
        <title>Identification of Halomonas strains.</title>
        <authorList>
            <person name="Xiao Z."/>
            <person name="Shen J."/>
        </authorList>
    </citation>
    <scope>NUCLEOTIDE SEQUENCE [LARGE SCALE GENOMIC DNA]</scope>
    <source>
        <strain evidence="2 4">DSM 17331</strain>
    </source>
</reference>
<dbReference type="EMBL" id="JABFUB010000004">
    <property type="protein sequence ID" value="MCG6661481.1"/>
    <property type="molecule type" value="Genomic_DNA"/>
</dbReference>
<organism evidence="2 4">
    <name type="scientific">Billgrantia kenyensis</name>
    <dbReference type="NCBI Taxonomy" id="321266"/>
    <lineage>
        <taxon>Bacteria</taxon>
        <taxon>Pseudomonadati</taxon>
        <taxon>Pseudomonadota</taxon>
        <taxon>Gammaproteobacteria</taxon>
        <taxon>Oceanospirillales</taxon>
        <taxon>Halomonadaceae</taxon>
        <taxon>Billgrantia</taxon>
    </lineage>
</organism>
<comment type="caution">
    <text evidence="2">The sequence shown here is derived from an EMBL/GenBank/DDBJ whole genome shotgun (WGS) entry which is preliminary data.</text>
</comment>
<evidence type="ECO:0000313" key="2">
    <source>
        <dbReference type="EMBL" id="MBA2778010.1"/>
    </source>
</evidence>
<dbReference type="EMBL" id="JACEFT010000002">
    <property type="protein sequence ID" value="MBA2778010.1"/>
    <property type="molecule type" value="Genomic_DNA"/>
</dbReference>
<evidence type="ECO:0000313" key="5">
    <source>
        <dbReference type="Proteomes" id="UP000814353"/>
    </source>
</evidence>